<evidence type="ECO:0000256" key="7">
    <source>
        <dbReference type="ARBA" id="ARBA00022932"/>
    </source>
</evidence>
<dbReference type="InterPro" id="IPR022635">
    <property type="entry name" value="DNA_polIII_beta_C"/>
</dbReference>
<dbReference type="Gene3D" id="3.70.10.10">
    <property type="match status" value="1"/>
</dbReference>
<organism evidence="12 13">
    <name type="scientific">Ruminococcus turbiniformis</name>
    <dbReference type="NCBI Taxonomy" id="2881258"/>
    <lineage>
        <taxon>Bacteria</taxon>
        <taxon>Bacillati</taxon>
        <taxon>Bacillota</taxon>
        <taxon>Clostridia</taxon>
        <taxon>Eubacteriales</taxon>
        <taxon>Oscillospiraceae</taxon>
        <taxon>Ruminococcus</taxon>
    </lineage>
</organism>
<evidence type="ECO:0000256" key="3">
    <source>
        <dbReference type="ARBA" id="ARBA00022490"/>
    </source>
</evidence>
<evidence type="ECO:0000256" key="9">
    <source>
        <dbReference type="ARBA" id="ARBA00033275"/>
    </source>
</evidence>
<evidence type="ECO:0000256" key="8">
    <source>
        <dbReference type="ARBA" id="ARBA00023125"/>
    </source>
</evidence>
<dbReference type="SUPFAM" id="SSF55979">
    <property type="entry name" value="DNA clamp"/>
    <property type="match status" value="2"/>
</dbReference>
<accession>A0ABS8FZJ5</accession>
<keyword evidence="8" id="KW-0238">DNA-binding</keyword>
<comment type="similarity">
    <text evidence="2">Belongs to the beta sliding clamp family.</text>
</comment>
<dbReference type="InterPro" id="IPR022634">
    <property type="entry name" value="DNA_polIII_beta_N"/>
</dbReference>
<proteinExistence type="inferred from homology"/>
<dbReference type="InterPro" id="IPR046938">
    <property type="entry name" value="DNA_clamp_sf"/>
</dbReference>
<evidence type="ECO:0000256" key="2">
    <source>
        <dbReference type="ARBA" id="ARBA00010752"/>
    </source>
</evidence>
<keyword evidence="3" id="KW-0963">Cytoplasm</keyword>
<evidence type="ECO:0000256" key="4">
    <source>
        <dbReference type="ARBA" id="ARBA00022679"/>
    </source>
</evidence>
<feature type="domain" description="DNA polymerase III beta sliding clamp C-terminal" evidence="11">
    <location>
        <begin position="237"/>
        <end position="322"/>
    </location>
</feature>
<dbReference type="Proteomes" id="UP001198151">
    <property type="component" value="Unassembled WGS sequence"/>
</dbReference>
<evidence type="ECO:0000259" key="11">
    <source>
        <dbReference type="Pfam" id="PF02768"/>
    </source>
</evidence>
<keyword evidence="6" id="KW-0235">DNA replication</keyword>
<evidence type="ECO:0000256" key="5">
    <source>
        <dbReference type="ARBA" id="ARBA00022695"/>
    </source>
</evidence>
<evidence type="ECO:0000259" key="10">
    <source>
        <dbReference type="Pfam" id="PF00712"/>
    </source>
</evidence>
<dbReference type="Pfam" id="PF00712">
    <property type="entry name" value="DNA_pol3_beta"/>
    <property type="match status" value="1"/>
</dbReference>
<sequence length="355" mass="38994">MNKASILESLDKVRKVTKNTDGIEGAVLLEAKNKILSMTGFNRFGITIKTWCDIYEESEWSCAVNALNLMMVLKQLPDDDITIELSKEQLILSGNFSKVELRTFDLSLWPDLPQLNSPVKVRIQSRMVLETAHATAKTGSGNSLNSSYHLVVAGGQSCITTTDGFRFSIRGETENGGKKEVDAVIPSTFMGLTATVADDVDLEIDGDLLCASFENVTIWGKTFPGMYYNIDKILNINPKTTVSTDLDELINAIQLSMALINKKDEWRILLDISRENGILVRNAGKTYGEAKSRVPAKVDGEDLKICFNGKFLLNALQTVPSDSPIVFTGQTGLSVIRGVDNGLPFIEGILPCRYA</sequence>
<dbReference type="EMBL" id="JAJEQX010000014">
    <property type="protein sequence ID" value="MCC2254602.1"/>
    <property type="molecule type" value="Genomic_DNA"/>
</dbReference>
<evidence type="ECO:0000256" key="6">
    <source>
        <dbReference type="ARBA" id="ARBA00022705"/>
    </source>
</evidence>
<comment type="caution">
    <text evidence="12">The sequence shown here is derived from an EMBL/GenBank/DDBJ whole genome shotgun (WGS) entry which is preliminary data.</text>
</comment>
<reference evidence="12 13" key="1">
    <citation type="submission" date="2021-10" db="EMBL/GenBank/DDBJ databases">
        <title>Anaerobic single-cell dispensing facilitates the cultivation of human gut bacteria.</title>
        <authorList>
            <person name="Afrizal A."/>
        </authorList>
    </citation>
    <scope>NUCLEOTIDE SEQUENCE [LARGE SCALE GENOMIC DNA]</scope>
    <source>
        <strain evidence="12 13">CLA-AA-H200</strain>
    </source>
</reference>
<protein>
    <recommendedName>
        <fullName evidence="9">DNA polymerase III subunit beta</fullName>
    </recommendedName>
</protein>
<dbReference type="PANTHER" id="PTHR30478">
    <property type="entry name" value="DNA POLYMERASE III SUBUNIT BETA"/>
    <property type="match status" value="1"/>
</dbReference>
<keyword evidence="4" id="KW-0808">Transferase</keyword>
<gene>
    <name evidence="12" type="ORF">LKD70_09255</name>
</gene>
<comment type="subcellular location">
    <subcellularLocation>
        <location evidence="1">Cytoplasm</location>
    </subcellularLocation>
</comment>
<evidence type="ECO:0000313" key="12">
    <source>
        <dbReference type="EMBL" id="MCC2254602.1"/>
    </source>
</evidence>
<evidence type="ECO:0000256" key="1">
    <source>
        <dbReference type="ARBA" id="ARBA00004496"/>
    </source>
</evidence>
<dbReference type="Gene3D" id="3.10.150.10">
    <property type="entry name" value="DNA Polymerase III, subunit A, domain 2"/>
    <property type="match status" value="1"/>
</dbReference>
<keyword evidence="5" id="KW-0548">Nucleotidyltransferase</keyword>
<name>A0ABS8FZJ5_9FIRM</name>
<dbReference type="InterPro" id="IPR001001">
    <property type="entry name" value="DNA_polIII_beta"/>
</dbReference>
<keyword evidence="13" id="KW-1185">Reference proteome</keyword>
<keyword evidence="7" id="KW-0239">DNA-directed DNA polymerase</keyword>
<dbReference type="Pfam" id="PF02768">
    <property type="entry name" value="DNA_pol3_beta_3"/>
    <property type="match status" value="1"/>
</dbReference>
<dbReference type="SMART" id="SM00480">
    <property type="entry name" value="POL3Bc"/>
    <property type="match status" value="1"/>
</dbReference>
<dbReference type="PANTHER" id="PTHR30478:SF0">
    <property type="entry name" value="BETA SLIDING CLAMP"/>
    <property type="match status" value="1"/>
</dbReference>
<evidence type="ECO:0000313" key="13">
    <source>
        <dbReference type="Proteomes" id="UP001198151"/>
    </source>
</evidence>
<dbReference type="RefSeq" id="WP_227707740.1">
    <property type="nucleotide sequence ID" value="NZ_JAJEQX010000014.1"/>
</dbReference>
<feature type="domain" description="DNA polymerase III beta sliding clamp N-terminal" evidence="10">
    <location>
        <begin position="2"/>
        <end position="112"/>
    </location>
</feature>